<dbReference type="GO" id="GO:0031966">
    <property type="term" value="C:mitochondrial membrane"/>
    <property type="evidence" value="ECO:0007669"/>
    <property type="project" value="UniProtKB-SubCell"/>
</dbReference>
<keyword evidence="4 13" id="KW-0812">Transmembrane</keyword>
<keyword evidence="5" id="KW-0677">Repeat</keyword>
<evidence type="ECO:0000313" key="15">
    <source>
        <dbReference type="EnsemblMetazoa" id="LLOJ007528-PA"/>
    </source>
</evidence>
<accession>A0A1B0CRN0</accession>
<evidence type="ECO:0000256" key="8">
    <source>
        <dbReference type="ARBA" id="ARBA00023136"/>
    </source>
</evidence>
<evidence type="ECO:0000256" key="6">
    <source>
        <dbReference type="ARBA" id="ARBA00022989"/>
    </source>
</evidence>
<comment type="function">
    <text evidence="9">Mitochondrial transporter mediating uptake of thiamine diphosphate into mitochondria. It is not clear if the antiporter activity is affected by the membrane potential or by the proton electrochemical gradient.</text>
</comment>
<evidence type="ECO:0000256" key="12">
    <source>
        <dbReference type="ARBA" id="ARBA00050799"/>
    </source>
</evidence>
<evidence type="ECO:0000256" key="14">
    <source>
        <dbReference type="RuleBase" id="RU000488"/>
    </source>
</evidence>
<evidence type="ECO:0000256" key="4">
    <source>
        <dbReference type="ARBA" id="ARBA00022692"/>
    </source>
</evidence>
<reference evidence="15" key="1">
    <citation type="submission" date="2020-05" db="UniProtKB">
        <authorList>
            <consortium name="EnsemblMetazoa"/>
        </authorList>
    </citation>
    <scope>IDENTIFICATION</scope>
    <source>
        <strain evidence="15">Jacobina</strain>
    </source>
</reference>
<evidence type="ECO:0000256" key="11">
    <source>
        <dbReference type="ARBA" id="ARBA00041879"/>
    </source>
</evidence>
<keyword evidence="3 14" id="KW-0813">Transport</keyword>
<dbReference type="EMBL" id="AJWK01024999">
    <property type="status" value="NOT_ANNOTATED_CDS"/>
    <property type="molecule type" value="Genomic_DNA"/>
</dbReference>
<evidence type="ECO:0000256" key="13">
    <source>
        <dbReference type="PROSITE-ProRule" id="PRU00282"/>
    </source>
</evidence>
<dbReference type="InterPro" id="IPR002067">
    <property type="entry name" value="MCP"/>
</dbReference>
<dbReference type="InterPro" id="IPR018108">
    <property type="entry name" value="MCP_transmembrane"/>
</dbReference>
<dbReference type="FunFam" id="1.50.40.10:FF:000011">
    <property type="entry name" value="Mitochondrial thiamine pyrophosphate carrier 1"/>
    <property type="match status" value="1"/>
</dbReference>
<dbReference type="VEuPathDB" id="VectorBase:LLONM1_008015"/>
<dbReference type="VEuPathDB" id="VectorBase:LLOJ007528"/>
<feature type="repeat" description="Solcar" evidence="13">
    <location>
        <begin position="483"/>
        <end position="577"/>
    </location>
</feature>
<comment type="subcellular location">
    <subcellularLocation>
        <location evidence="1">Mitochondrion membrane</location>
        <topology evidence="1">Multi-pass membrane protein</topology>
    </subcellularLocation>
</comment>
<feature type="repeat" description="Solcar" evidence="13">
    <location>
        <begin position="40"/>
        <end position="133"/>
    </location>
</feature>
<dbReference type="PANTHER" id="PTHR24089">
    <property type="entry name" value="SOLUTE CARRIER FAMILY 25"/>
    <property type="match status" value="1"/>
</dbReference>
<dbReference type="Pfam" id="PF00153">
    <property type="entry name" value="Mito_carr"/>
    <property type="match status" value="5"/>
</dbReference>
<evidence type="ECO:0000256" key="2">
    <source>
        <dbReference type="ARBA" id="ARBA00006375"/>
    </source>
</evidence>
<evidence type="ECO:0000256" key="7">
    <source>
        <dbReference type="ARBA" id="ARBA00023128"/>
    </source>
</evidence>
<dbReference type="Gene3D" id="1.50.40.10">
    <property type="entry name" value="Mitochondrial carrier domain"/>
    <property type="match status" value="2"/>
</dbReference>
<keyword evidence="16" id="KW-1185">Reference proteome</keyword>
<evidence type="ECO:0000256" key="3">
    <source>
        <dbReference type="ARBA" id="ARBA00022448"/>
    </source>
</evidence>
<comment type="similarity">
    <text evidence="2 14">Belongs to the mitochondrial carrier (TC 2.A.29) family.</text>
</comment>
<comment type="catalytic activity">
    <reaction evidence="12">
        <text>thiamine phosphate(out) + thiamine diphosphate(in) = thiamine phosphate(in) + thiamine diphosphate(out)</text>
        <dbReference type="Rhea" id="RHEA:73383"/>
        <dbReference type="ChEBI" id="CHEBI:37575"/>
        <dbReference type="ChEBI" id="CHEBI:58937"/>
    </reaction>
</comment>
<dbReference type="GO" id="GO:0090422">
    <property type="term" value="F:thiamine pyrophosphate transmembrane transporter activity"/>
    <property type="evidence" value="ECO:0007669"/>
    <property type="project" value="UniProtKB-ARBA"/>
</dbReference>
<proteinExistence type="inferred from homology"/>
<evidence type="ECO:0000256" key="5">
    <source>
        <dbReference type="ARBA" id="ARBA00022737"/>
    </source>
</evidence>
<dbReference type="EMBL" id="AJWK01025000">
    <property type="status" value="NOT_ANNOTATED_CDS"/>
    <property type="molecule type" value="Genomic_DNA"/>
</dbReference>
<name>A0A1B0CRN0_LUTLO</name>
<keyword evidence="7" id="KW-0496">Mitochondrion</keyword>
<dbReference type="EnsemblMetazoa" id="LLOJ007528-RA">
    <property type="protein sequence ID" value="LLOJ007528-PA"/>
    <property type="gene ID" value="LLOJ007528"/>
</dbReference>
<feature type="repeat" description="Solcar" evidence="13">
    <location>
        <begin position="383"/>
        <end position="469"/>
    </location>
</feature>
<evidence type="ECO:0000313" key="16">
    <source>
        <dbReference type="Proteomes" id="UP000092461"/>
    </source>
</evidence>
<dbReference type="AlphaFoldDB" id="A0A1B0CRN0"/>
<keyword evidence="8 13" id="KW-0472">Membrane</keyword>
<dbReference type="SUPFAM" id="SSF103506">
    <property type="entry name" value="Mitochondrial carrier"/>
    <property type="match status" value="2"/>
</dbReference>
<organism evidence="15 16">
    <name type="scientific">Lutzomyia longipalpis</name>
    <name type="common">Sand fly</name>
    <dbReference type="NCBI Taxonomy" id="7200"/>
    <lineage>
        <taxon>Eukaryota</taxon>
        <taxon>Metazoa</taxon>
        <taxon>Ecdysozoa</taxon>
        <taxon>Arthropoda</taxon>
        <taxon>Hexapoda</taxon>
        <taxon>Insecta</taxon>
        <taxon>Pterygota</taxon>
        <taxon>Neoptera</taxon>
        <taxon>Endopterygota</taxon>
        <taxon>Diptera</taxon>
        <taxon>Nematocera</taxon>
        <taxon>Psychodoidea</taxon>
        <taxon>Psychodidae</taxon>
        <taxon>Lutzomyia</taxon>
        <taxon>Lutzomyia</taxon>
    </lineage>
</organism>
<keyword evidence="6" id="KW-1133">Transmembrane helix</keyword>
<protein>
    <recommendedName>
        <fullName evidence="10">Mitochondrial thiamine pyrophosphate carrier</fullName>
    </recommendedName>
    <alternativeName>
        <fullName evidence="11">Solute carrier family 25 member 19</fullName>
    </alternativeName>
</protein>
<dbReference type="PROSITE" id="PS50920">
    <property type="entry name" value="SOLCAR"/>
    <property type="match status" value="5"/>
</dbReference>
<dbReference type="PRINTS" id="PR00926">
    <property type="entry name" value="MITOCARRIER"/>
</dbReference>
<sequence length="581" mass="64900">KNRLFPRNQSKCYEIPHPVVTGGSSGSEKKKNAQLCAMSEKNWKNAVAGASSGAITRFLCQPLDVLKIRFQVQIEPLSHHHKSSKYKSIFHAVTVIYREEGIRGLWKGHNPAQVLSIGYGITQFTVYERVNRSAETTEFFKRHTAFKNFCCGGLAGASAAFVSTPLDVIRTRLIVQDNGQGYRNSFQAVGTILQRDGIRGLYRGFGPSLLQITPLAGSNFMFYKFYCSLLQNILGLKSHRKNRLFPRNQSKCYEIPHPVVTGGSSGSEKKKNAQLCAMSEKNWKNAVAGASSGAITRFLCQPLDVLKIRFQVQIEPLSHHHKSSKYKSIFHAVTVIYREEGIRGLWKGHNPAQVLSIGYGITQFTVYERVNRSAETTEFFKRHTAFKNFCCGGLAGASAAFVSTPLDVIRTRLIVQDNGQGYRNSFQAVGTILQRDGIRGLYRGFGPSLLQITPLAGSNFMFYKFYCSLLQNILGLKSHSDLPTWGLLMMGSLTGFSSRALVYPLDVVKKRLQIQGFSQHHQTFGKHFECEGFFQCVIRTVKSEGFLGLYKGIVPSMLKSGITTALNFCIYDETKKLLAKI</sequence>
<evidence type="ECO:0000256" key="10">
    <source>
        <dbReference type="ARBA" id="ARBA00040836"/>
    </source>
</evidence>
<evidence type="ECO:0000256" key="1">
    <source>
        <dbReference type="ARBA" id="ARBA00004225"/>
    </source>
</evidence>
<dbReference type="VEuPathDB" id="VectorBase:LLONM1_004259"/>
<dbReference type="Proteomes" id="UP000092461">
    <property type="component" value="Unassembled WGS sequence"/>
</dbReference>
<feature type="repeat" description="Solcar" evidence="13">
    <location>
        <begin position="280"/>
        <end position="373"/>
    </location>
</feature>
<dbReference type="InterPro" id="IPR023395">
    <property type="entry name" value="MCP_dom_sf"/>
</dbReference>
<evidence type="ECO:0000256" key="9">
    <source>
        <dbReference type="ARBA" id="ARBA00037549"/>
    </source>
</evidence>
<feature type="repeat" description="Solcar" evidence="13">
    <location>
        <begin position="143"/>
        <end position="229"/>
    </location>
</feature>